<evidence type="ECO:0000256" key="2">
    <source>
        <dbReference type="PROSITE-ProRule" id="PRU00176"/>
    </source>
</evidence>
<feature type="region of interest" description="Disordered" evidence="3">
    <location>
        <begin position="388"/>
        <end position="442"/>
    </location>
</feature>
<proteinExistence type="predicted"/>
<dbReference type="Pfam" id="PF00076">
    <property type="entry name" value="RRM_1"/>
    <property type="match status" value="1"/>
</dbReference>
<sequence>MLAKGNKRKSLATSNGPPSKSPKVKPNGTPAKLPIKQLKTLQNKVAIKETSKKQGNMQKKLPLVVPQDSESDEDDSDLDDLEIDESSDDLEIDMDGIKHDDEDKEDSEDDDDEEDDDDNDIEGSDNSAVERDEDNEELLGGEDQEVDDDEDEDEDVSQEQETEEEEESEPEQKSKKNVKNSANQNKKTEKQRYVIFVGNIPYSCTADDIRNHFKQVGPIVDVRIVTFKNNKPKGYCFVEFTNSSSYEKALSLHHTYINTRRINVEYTGKSKNENQKKDIKKKNFKLRAMQKEGKLEVAAIEECYVGDYYVVGETNVDAARNQQPSQEQRHLKPLVYALYFSAIILKKKCTSQRTKDEKCRIQVKIPRFEESTDIEISGAEDEIDFEEVDHTSECEHVTDSEQEASETGDVEEPTKDTNDPNQEQSFYVRMEKNHNAPSWSNQ</sequence>
<comment type="caution">
    <text evidence="5">The sequence shown here is derived from an EMBL/GenBank/DDBJ whole genome shotgun (WGS) entry which is preliminary data.</text>
</comment>
<dbReference type="GO" id="GO:0019843">
    <property type="term" value="F:rRNA binding"/>
    <property type="evidence" value="ECO:0007669"/>
    <property type="project" value="TreeGrafter"/>
</dbReference>
<gene>
    <name evidence="5" type="ORF">RN001_009360</name>
</gene>
<dbReference type="GO" id="GO:0005730">
    <property type="term" value="C:nucleolus"/>
    <property type="evidence" value="ECO:0007669"/>
    <property type="project" value="TreeGrafter"/>
</dbReference>
<dbReference type="InterPro" id="IPR000504">
    <property type="entry name" value="RRM_dom"/>
</dbReference>
<feature type="compositionally biased region" description="Basic and acidic residues" evidence="3">
    <location>
        <begin position="388"/>
        <end position="399"/>
    </location>
</feature>
<evidence type="ECO:0000259" key="4">
    <source>
        <dbReference type="PROSITE" id="PS50102"/>
    </source>
</evidence>
<dbReference type="PANTHER" id="PTHR23236:SF51">
    <property type="entry name" value="NUCLEOLAR PROTEIN 6"/>
    <property type="match status" value="1"/>
</dbReference>
<keyword evidence="1 2" id="KW-0694">RNA-binding</keyword>
<feature type="compositionally biased region" description="Acidic residues" evidence="3">
    <location>
        <begin position="69"/>
        <end position="94"/>
    </location>
</feature>
<protein>
    <recommendedName>
        <fullName evidence="4">RRM domain-containing protein</fullName>
    </recommendedName>
</protein>
<feature type="compositionally biased region" description="Acidic residues" evidence="3">
    <location>
        <begin position="400"/>
        <end position="411"/>
    </location>
</feature>
<dbReference type="PANTHER" id="PTHR23236">
    <property type="entry name" value="EUKARYOTIC TRANSLATION INITIATION FACTOR 4B/4H"/>
    <property type="match status" value="1"/>
</dbReference>
<dbReference type="SUPFAM" id="SSF54928">
    <property type="entry name" value="RNA-binding domain, RBD"/>
    <property type="match status" value="1"/>
</dbReference>
<dbReference type="InterPro" id="IPR034228">
    <property type="entry name" value="Nop6_RRM"/>
</dbReference>
<name>A0AAN7SFL3_9COLE</name>
<feature type="compositionally biased region" description="Acidic residues" evidence="3">
    <location>
        <begin position="102"/>
        <end position="123"/>
    </location>
</feature>
<evidence type="ECO:0000256" key="3">
    <source>
        <dbReference type="SAM" id="MobiDB-lite"/>
    </source>
</evidence>
<dbReference type="CDD" id="cd12400">
    <property type="entry name" value="RRM_Nop6"/>
    <property type="match status" value="1"/>
</dbReference>
<dbReference type="GO" id="GO:0042274">
    <property type="term" value="P:ribosomal small subunit biogenesis"/>
    <property type="evidence" value="ECO:0007669"/>
    <property type="project" value="TreeGrafter"/>
</dbReference>
<feature type="compositionally biased region" description="Basic residues" evidence="3">
    <location>
        <begin position="1"/>
        <end position="10"/>
    </location>
</feature>
<keyword evidence="6" id="KW-1185">Reference proteome</keyword>
<dbReference type="EMBL" id="JARPUR010000004">
    <property type="protein sequence ID" value="KAK4876854.1"/>
    <property type="molecule type" value="Genomic_DNA"/>
</dbReference>
<dbReference type="PROSITE" id="PS50102">
    <property type="entry name" value="RRM"/>
    <property type="match status" value="1"/>
</dbReference>
<feature type="region of interest" description="Disordered" evidence="3">
    <location>
        <begin position="1"/>
        <end position="185"/>
    </location>
</feature>
<reference evidence="6" key="1">
    <citation type="submission" date="2023-01" db="EMBL/GenBank/DDBJ databases">
        <title>Key to firefly adult light organ development and bioluminescence: homeobox transcription factors regulate luciferase expression and transportation to peroxisome.</title>
        <authorList>
            <person name="Fu X."/>
        </authorList>
    </citation>
    <scope>NUCLEOTIDE SEQUENCE [LARGE SCALE GENOMIC DNA]</scope>
</reference>
<evidence type="ECO:0000313" key="5">
    <source>
        <dbReference type="EMBL" id="KAK4876854.1"/>
    </source>
</evidence>
<evidence type="ECO:0000256" key="1">
    <source>
        <dbReference type="ARBA" id="ARBA00022884"/>
    </source>
</evidence>
<feature type="compositionally biased region" description="Acidic residues" evidence="3">
    <location>
        <begin position="131"/>
        <end position="169"/>
    </location>
</feature>
<dbReference type="Gene3D" id="3.30.70.330">
    <property type="match status" value="1"/>
</dbReference>
<accession>A0AAN7SFL3</accession>
<dbReference type="InterPro" id="IPR012677">
    <property type="entry name" value="Nucleotide-bd_a/b_plait_sf"/>
</dbReference>
<evidence type="ECO:0000313" key="6">
    <source>
        <dbReference type="Proteomes" id="UP001353858"/>
    </source>
</evidence>
<dbReference type="AlphaFoldDB" id="A0AAN7SFL3"/>
<dbReference type="InterPro" id="IPR035979">
    <property type="entry name" value="RBD_domain_sf"/>
</dbReference>
<organism evidence="5 6">
    <name type="scientific">Aquatica leii</name>
    <dbReference type="NCBI Taxonomy" id="1421715"/>
    <lineage>
        <taxon>Eukaryota</taxon>
        <taxon>Metazoa</taxon>
        <taxon>Ecdysozoa</taxon>
        <taxon>Arthropoda</taxon>
        <taxon>Hexapoda</taxon>
        <taxon>Insecta</taxon>
        <taxon>Pterygota</taxon>
        <taxon>Neoptera</taxon>
        <taxon>Endopterygota</taxon>
        <taxon>Coleoptera</taxon>
        <taxon>Polyphaga</taxon>
        <taxon>Elateriformia</taxon>
        <taxon>Elateroidea</taxon>
        <taxon>Lampyridae</taxon>
        <taxon>Luciolinae</taxon>
        <taxon>Aquatica</taxon>
    </lineage>
</organism>
<dbReference type="Proteomes" id="UP001353858">
    <property type="component" value="Unassembled WGS sequence"/>
</dbReference>
<feature type="domain" description="RRM" evidence="4">
    <location>
        <begin position="193"/>
        <end position="269"/>
    </location>
</feature>
<dbReference type="SMART" id="SM00360">
    <property type="entry name" value="RRM"/>
    <property type="match status" value="1"/>
</dbReference>